<reference evidence="2 3" key="1">
    <citation type="submission" date="2020-11" db="EMBL/GenBank/DDBJ databases">
        <authorList>
            <person name="Peeters C."/>
        </authorList>
    </citation>
    <scope>NUCLEOTIDE SEQUENCE [LARGE SCALE GENOMIC DNA]</scope>
    <source>
        <strain evidence="2 3">LMG 7974</strain>
    </source>
</reference>
<dbReference type="InterPro" id="IPR032820">
    <property type="entry name" value="ATPase_put"/>
</dbReference>
<gene>
    <name evidence="2" type="ORF">LMG7974_00203</name>
</gene>
<feature type="transmembrane region" description="Helical" evidence="1">
    <location>
        <begin position="40"/>
        <end position="59"/>
    </location>
</feature>
<evidence type="ECO:0000313" key="2">
    <source>
        <dbReference type="EMBL" id="CAD7287023.1"/>
    </source>
</evidence>
<dbReference type="Proteomes" id="UP000789803">
    <property type="component" value="Unassembled WGS sequence"/>
</dbReference>
<evidence type="ECO:0000313" key="3">
    <source>
        <dbReference type="Proteomes" id="UP000789803"/>
    </source>
</evidence>
<feature type="transmembrane region" description="Helical" evidence="1">
    <location>
        <begin position="12"/>
        <end position="34"/>
    </location>
</feature>
<evidence type="ECO:0008006" key="4">
    <source>
        <dbReference type="Google" id="ProtNLM"/>
    </source>
</evidence>
<keyword evidence="1" id="KW-0472">Membrane</keyword>
<keyword evidence="3" id="KW-1185">Reference proteome</keyword>
<comment type="caution">
    <text evidence="2">The sequence shown here is derived from an EMBL/GenBank/DDBJ whole genome shotgun (WGS) entry which is preliminary data.</text>
</comment>
<keyword evidence="1" id="KW-0812">Transmembrane</keyword>
<name>A0ABM8Q2P3_9BACT</name>
<dbReference type="RefSeq" id="WP_229932029.1">
    <property type="nucleotide sequence ID" value="NZ_CAJHOF010000001.1"/>
</dbReference>
<keyword evidence="1" id="KW-1133">Transmembrane helix</keyword>
<sequence>MAKLKGVVNAADNLSLGISIVVAILIGIGLGFWINAAFKISWGLWIGVFLGISAAILNIKKAYDKQIKSLDELKDENRYKHLQSSDEDEE</sequence>
<accession>A0ABM8Q2P3</accession>
<evidence type="ECO:0000256" key="1">
    <source>
        <dbReference type="SAM" id="Phobius"/>
    </source>
</evidence>
<dbReference type="EMBL" id="CAJHOF010000001">
    <property type="protein sequence ID" value="CAD7287023.1"/>
    <property type="molecule type" value="Genomic_DNA"/>
</dbReference>
<proteinExistence type="predicted"/>
<dbReference type="Pfam" id="PF09527">
    <property type="entry name" value="ATPase_gene1"/>
    <property type="match status" value="1"/>
</dbReference>
<protein>
    <recommendedName>
        <fullName evidence="4">AtpZ/AtpI family protein</fullName>
    </recommendedName>
</protein>
<organism evidence="2 3">
    <name type="scientific">Campylobacter majalis</name>
    <dbReference type="NCBI Taxonomy" id="2790656"/>
    <lineage>
        <taxon>Bacteria</taxon>
        <taxon>Pseudomonadati</taxon>
        <taxon>Campylobacterota</taxon>
        <taxon>Epsilonproteobacteria</taxon>
        <taxon>Campylobacterales</taxon>
        <taxon>Campylobacteraceae</taxon>
        <taxon>Campylobacter</taxon>
    </lineage>
</organism>